<evidence type="ECO:0000313" key="2">
    <source>
        <dbReference type="Proteomes" id="UP001345963"/>
    </source>
</evidence>
<proteinExistence type="predicted"/>
<sequence>MIKESTRLCLLLPPSPFPSETQVTVSPPLSPLLLVCLGVCPPFFSACDQSRSTRTDMTQRIQSLQAPFLYIFSSSSSYSSCVLSLSPFTQQSNGETYKHKHSLSSTK</sequence>
<dbReference type="Proteomes" id="UP001345963">
    <property type="component" value="Unassembled WGS sequence"/>
</dbReference>
<keyword evidence="2" id="KW-1185">Reference proteome</keyword>
<accession>A0ABU7BM35</accession>
<comment type="caution">
    <text evidence="1">The sequence shown here is derived from an EMBL/GenBank/DDBJ whole genome shotgun (WGS) entry which is preliminary data.</text>
</comment>
<organism evidence="1 2">
    <name type="scientific">Ataeniobius toweri</name>
    <dbReference type="NCBI Taxonomy" id="208326"/>
    <lineage>
        <taxon>Eukaryota</taxon>
        <taxon>Metazoa</taxon>
        <taxon>Chordata</taxon>
        <taxon>Craniata</taxon>
        <taxon>Vertebrata</taxon>
        <taxon>Euteleostomi</taxon>
        <taxon>Actinopterygii</taxon>
        <taxon>Neopterygii</taxon>
        <taxon>Teleostei</taxon>
        <taxon>Neoteleostei</taxon>
        <taxon>Acanthomorphata</taxon>
        <taxon>Ovalentaria</taxon>
        <taxon>Atherinomorphae</taxon>
        <taxon>Cyprinodontiformes</taxon>
        <taxon>Goodeidae</taxon>
        <taxon>Ataeniobius</taxon>
    </lineage>
</organism>
<name>A0ABU7BM35_9TELE</name>
<evidence type="ECO:0000313" key="1">
    <source>
        <dbReference type="EMBL" id="MED6250618.1"/>
    </source>
</evidence>
<gene>
    <name evidence="1" type="ORF">ATANTOWER_000886</name>
</gene>
<dbReference type="EMBL" id="JAHUTI010059117">
    <property type="protein sequence ID" value="MED6250618.1"/>
    <property type="molecule type" value="Genomic_DNA"/>
</dbReference>
<reference evidence="1 2" key="1">
    <citation type="submission" date="2021-07" db="EMBL/GenBank/DDBJ databases">
        <authorList>
            <person name="Palmer J.M."/>
        </authorList>
    </citation>
    <scope>NUCLEOTIDE SEQUENCE [LARGE SCALE GENOMIC DNA]</scope>
    <source>
        <strain evidence="1 2">AT_MEX2019</strain>
        <tissue evidence="1">Muscle</tissue>
    </source>
</reference>
<protein>
    <submittedName>
        <fullName evidence="1">Uncharacterized protein</fullName>
    </submittedName>
</protein>